<keyword evidence="1" id="KW-0472">Membrane</keyword>
<feature type="transmembrane region" description="Helical" evidence="1">
    <location>
        <begin position="156"/>
        <end position="176"/>
    </location>
</feature>
<comment type="caution">
    <text evidence="2">The sequence shown here is derived from an EMBL/GenBank/DDBJ whole genome shotgun (WGS) entry which is preliminary data.</text>
</comment>
<feature type="transmembrane region" description="Helical" evidence="1">
    <location>
        <begin position="127"/>
        <end position="147"/>
    </location>
</feature>
<dbReference type="Proteomes" id="UP000231503">
    <property type="component" value="Unassembled WGS sequence"/>
</dbReference>
<feature type="transmembrane region" description="Helical" evidence="1">
    <location>
        <begin position="196"/>
        <end position="221"/>
    </location>
</feature>
<reference evidence="3" key="1">
    <citation type="submission" date="2017-09" db="EMBL/GenBank/DDBJ databases">
        <title>Depth-based differentiation of microbial function through sediment-hosted aquifers and enrichment of novel symbionts in the deep terrestrial subsurface.</title>
        <authorList>
            <person name="Probst A.J."/>
            <person name="Ladd B."/>
            <person name="Jarett J.K."/>
            <person name="Geller-Mcgrath D.E."/>
            <person name="Sieber C.M.K."/>
            <person name="Emerson J.B."/>
            <person name="Anantharaman K."/>
            <person name="Thomas B.C."/>
            <person name="Malmstrom R."/>
            <person name="Stieglmeier M."/>
            <person name="Klingl A."/>
            <person name="Woyke T."/>
            <person name="Ryan C.M."/>
            <person name="Banfield J.F."/>
        </authorList>
    </citation>
    <scope>NUCLEOTIDE SEQUENCE [LARGE SCALE GENOMIC DNA]</scope>
</reference>
<organism evidence="2 3">
    <name type="scientific">Candidatus Niyogibacteria bacterium CG10_big_fil_rev_8_21_14_0_10_46_36</name>
    <dbReference type="NCBI Taxonomy" id="1974726"/>
    <lineage>
        <taxon>Bacteria</taxon>
        <taxon>Candidatus Niyogiibacteriota</taxon>
    </lineage>
</organism>
<evidence type="ECO:0000313" key="3">
    <source>
        <dbReference type="Proteomes" id="UP000231503"/>
    </source>
</evidence>
<protein>
    <submittedName>
        <fullName evidence="2">Uncharacterized protein</fullName>
    </submittedName>
</protein>
<evidence type="ECO:0000313" key="2">
    <source>
        <dbReference type="EMBL" id="PIR69368.1"/>
    </source>
</evidence>
<keyword evidence="1" id="KW-0812">Transmembrane</keyword>
<keyword evidence="1" id="KW-1133">Transmembrane helix</keyword>
<sequence length="258" mass="28266">MLSFIMAVLGVGSFWVIDVSWGALFVFGLLGIMTLLFVSAFIIFVSSFMQVGMLPNGQLCYNPNNWYWRVMDSIWGNGWGDTVSLCKAYWRTVETIILGMLVAVIAAFLIGVVPAIVYAFIKDARSSLMVTGGVIGALSFIIGMIWLDNKYSWFGYVWKTVVALILFGLLVVFPSMEIMQERGILFWPALLVYLKYAGLIVGSVVAAIAVIVGCVAGAIYATPALRNSVVWQGYSFVKEETCPILVSCPTAGIKEKTS</sequence>
<name>A0A2H0TCS8_9BACT</name>
<dbReference type="AlphaFoldDB" id="A0A2H0TCS8"/>
<dbReference type="EMBL" id="PFCO01000008">
    <property type="protein sequence ID" value="PIR69368.1"/>
    <property type="molecule type" value="Genomic_DNA"/>
</dbReference>
<feature type="transmembrane region" description="Helical" evidence="1">
    <location>
        <begin position="97"/>
        <end position="121"/>
    </location>
</feature>
<proteinExistence type="predicted"/>
<accession>A0A2H0TCS8</accession>
<evidence type="ECO:0000256" key="1">
    <source>
        <dbReference type="SAM" id="Phobius"/>
    </source>
</evidence>
<gene>
    <name evidence="2" type="ORF">COU47_03290</name>
</gene>
<feature type="transmembrane region" description="Helical" evidence="1">
    <location>
        <begin position="23"/>
        <end position="45"/>
    </location>
</feature>